<keyword evidence="9" id="KW-1185">Reference proteome</keyword>
<comment type="subcellular location">
    <subcellularLocation>
        <location evidence="1">Endomembrane system</location>
    </subcellularLocation>
</comment>
<evidence type="ECO:0000313" key="8">
    <source>
        <dbReference type="EMBL" id="PIN14544.1"/>
    </source>
</evidence>
<dbReference type="GO" id="GO:0030244">
    <property type="term" value="P:cellulose biosynthetic process"/>
    <property type="evidence" value="ECO:0007669"/>
    <property type="project" value="InterPro"/>
</dbReference>
<dbReference type="InterPro" id="IPR005150">
    <property type="entry name" value="Cellulose_synth"/>
</dbReference>
<keyword evidence="2 8" id="KW-0328">Glycosyltransferase</keyword>
<gene>
    <name evidence="8" type="ORF">CDL12_12827</name>
</gene>
<evidence type="ECO:0000256" key="6">
    <source>
        <dbReference type="ARBA" id="ARBA00023136"/>
    </source>
</evidence>
<dbReference type="Pfam" id="PF03552">
    <property type="entry name" value="Cellulose_synt"/>
    <property type="match status" value="1"/>
</dbReference>
<proteinExistence type="predicted"/>
<dbReference type="GO" id="GO:0071555">
    <property type="term" value="P:cell wall organization"/>
    <property type="evidence" value="ECO:0007669"/>
    <property type="project" value="UniProtKB-KW"/>
</dbReference>
<keyword evidence="5" id="KW-1133">Transmembrane helix</keyword>
<sequence>MCFYLDPQLSPKLAFVQFPKKFHNMTEHDIYDGQINYYWRRWLGLDRLGGPSISGCNLYLKGKALYGTNNSKNDVDLNHLRKSFGSSNELIKSIYKDSKTYLPNDGKITSAIEKDAQLLASCTYDSHSEWGKEVGFIYFSVVGEANTRENFTLSREDFCVD</sequence>
<dbReference type="AlphaFoldDB" id="A0A2G9HAJ4"/>
<evidence type="ECO:0000256" key="3">
    <source>
        <dbReference type="ARBA" id="ARBA00022679"/>
    </source>
</evidence>
<keyword evidence="3 8" id="KW-0808">Transferase</keyword>
<keyword evidence="6" id="KW-0472">Membrane</keyword>
<evidence type="ECO:0000256" key="7">
    <source>
        <dbReference type="ARBA" id="ARBA00023316"/>
    </source>
</evidence>
<evidence type="ECO:0000256" key="2">
    <source>
        <dbReference type="ARBA" id="ARBA00022676"/>
    </source>
</evidence>
<evidence type="ECO:0000256" key="4">
    <source>
        <dbReference type="ARBA" id="ARBA00022692"/>
    </source>
</evidence>
<dbReference type="EMBL" id="NKXS01002256">
    <property type="protein sequence ID" value="PIN14544.1"/>
    <property type="molecule type" value="Genomic_DNA"/>
</dbReference>
<dbReference type="STRING" id="429701.A0A2G9HAJ4"/>
<dbReference type="GO" id="GO:0016760">
    <property type="term" value="F:cellulose synthase (UDP-forming) activity"/>
    <property type="evidence" value="ECO:0007669"/>
    <property type="project" value="UniProtKB-EC"/>
</dbReference>
<dbReference type="PANTHER" id="PTHR13301">
    <property type="entry name" value="X-BOX TRANSCRIPTION FACTOR-RELATED"/>
    <property type="match status" value="1"/>
</dbReference>
<reference evidence="9" key="1">
    <citation type="journal article" date="2018" name="Gigascience">
        <title>Genome assembly of the Pink Ipe (Handroanthus impetiginosus, Bignoniaceae), a highly valued, ecologically keystone Neotropical timber forest tree.</title>
        <authorList>
            <person name="Silva-Junior O.B."/>
            <person name="Grattapaglia D."/>
            <person name="Novaes E."/>
            <person name="Collevatti R.G."/>
        </authorList>
    </citation>
    <scope>NUCLEOTIDE SEQUENCE [LARGE SCALE GENOMIC DNA]</scope>
    <source>
        <strain evidence="9">cv. UFG-1</strain>
    </source>
</reference>
<dbReference type="EC" id="2.4.1.12" evidence="8"/>
<organism evidence="8 9">
    <name type="scientific">Handroanthus impetiginosus</name>
    <dbReference type="NCBI Taxonomy" id="429701"/>
    <lineage>
        <taxon>Eukaryota</taxon>
        <taxon>Viridiplantae</taxon>
        <taxon>Streptophyta</taxon>
        <taxon>Embryophyta</taxon>
        <taxon>Tracheophyta</taxon>
        <taxon>Spermatophyta</taxon>
        <taxon>Magnoliopsida</taxon>
        <taxon>eudicotyledons</taxon>
        <taxon>Gunneridae</taxon>
        <taxon>Pentapetalae</taxon>
        <taxon>asterids</taxon>
        <taxon>lamiids</taxon>
        <taxon>Lamiales</taxon>
        <taxon>Bignoniaceae</taxon>
        <taxon>Crescentiina</taxon>
        <taxon>Tabebuia alliance</taxon>
        <taxon>Handroanthus</taxon>
    </lineage>
</organism>
<evidence type="ECO:0000313" key="9">
    <source>
        <dbReference type="Proteomes" id="UP000231279"/>
    </source>
</evidence>
<evidence type="ECO:0000256" key="5">
    <source>
        <dbReference type="ARBA" id="ARBA00022989"/>
    </source>
</evidence>
<dbReference type="GO" id="GO:0012505">
    <property type="term" value="C:endomembrane system"/>
    <property type="evidence" value="ECO:0007669"/>
    <property type="project" value="UniProtKB-SubCell"/>
</dbReference>
<dbReference type="GO" id="GO:0016020">
    <property type="term" value="C:membrane"/>
    <property type="evidence" value="ECO:0007669"/>
    <property type="project" value="InterPro"/>
</dbReference>
<accession>A0A2G9HAJ4</accession>
<comment type="caution">
    <text evidence="8">The sequence shown here is derived from an EMBL/GenBank/DDBJ whole genome shotgun (WGS) entry which is preliminary data.</text>
</comment>
<keyword evidence="4" id="KW-0812">Transmembrane</keyword>
<dbReference type="OrthoDB" id="72851at2759"/>
<name>A0A2G9HAJ4_9LAMI</name>
<evidence type="ECO:0000256" key="1">
    <source>
        <dbReference type="ARBA" id="ARBA00004308"/>
    </source>
</evidence>
<protein>
    <submittedName>
        <fullName evidence="8">Cellulose synthase (UDP-forming)</fullName>
        <ecNumber evidence="8">2.4.1.12</ecNumber>
    </submittedName>
</protein>
<keyword evidence="7" id="KW-0961">Cell wall biogenesis/degradation</keyword>
<dbReference type="Proteomes" id="UP000231279">
    <property type="component" value="Unassembled WGS sequence"/>
</dbReference>